<protein>
    <submittedName>
        <fullName evidence="1">Sugar phosphate phosphatase</fullName>
    </submittedName>
</protein>
<dbReference type="RefSeq" id="WP_041092546.1">
    <property type="nucleotide sequence ID" value="NZ_AP014680.1"/>
</dbReference>
<dbReference type="HOGENOM" id="CLU_044146_0_1_9"/>
<dbReference type="AlphaFoldDB" id="A0A0A1GSI9"/>
<dbReference type="KEGG" id="lho:LOOC260_103810"/>
<dbReference type="SFLD" id="SFLDG01144">
    <property type="entry name" value="C2.B.4:_PGP_Like"/>
    <property type="match status" value="1"/>
</dbReference>
<dbReference type="PROSITE" id="PS01228">
    <property type="entry name" value="COF_1"/>
    <property type="match status" value="1"/>
</dbReference>
<dbReference type="NCBIfam" id="TIGR01484">
    <property type="entry name" value="HAD-SF-IIB"/>
    <property type="match status" value="1"/>
</dbReference>
<dbReference type="InterPro" id="IPR023214">
    <property type="entry name" value="HAD_sf"/>
</dbReference>
<reference evidence="1 2" key="1">
    <citation type="submission" date="2014-11" db="EMBL/GenBank/DDBJ databases">
        <title>Complete genome sequence and analysis of Lactobacillus hokkaidonensis LOOC260T.</title>
        <authorList>
            <person name="Tanizawa Y."/>
            <person name="Tohno M."/>
            <person name="Kaminuma E."/>
            <person name="Nakamura Y."/>
            <person name="Arita M."/>
        </authorList>
    </citation>
    <scope>NUCLEOTIDE SEQUENCE [LARGE SCALE GENOMIC DNA]</scope>
    <source>
        <strain evidence="1 2">LOOC260</strain>
    </source>
</reference>
<dbReference type="GO" id="GO:0000287">
    <property type="term" value="F:magnesium ion binding"/>
    <property type="evidence" value="ECO:0007669"/>
    <property type="project" value="TreeGrafter"/>
</dbReference>
<dbReference type="CDD" id="cd07516">
    <property type="entry name" value="HAD_Pase"/>
    <property type="match status" value="1"/>
</dbReference>
<dbReference type="NCBIfam" id="TIGR00099">
    <property type="entry name" value="Cof-subfamily"/>
    <property type="match status" value="1"/>
</dbReference>
<dbReference type="GO" id="GO:0005829">
    <property type="term" value="C:cytosol"/>
    <property type="evidence" value="ECO:0007669"/>
    <property type="project" value="TreeGrafter"/>
</dbReference>
<dbReference type="Pfam" id="PF08282">
    <property type="entry name" value="Hydrolase_3"/>
    <property type="match status" value="1"/>
</dbReference>
<dbReference type="STRING" id="1291742.LOOC260_103810"/>
<dbReference type="SUPFAM" id="SSF56784">
    <property type="entry name" value="HAD-like"/>
    <property type="match status" value="1"/>
</dbReference>
<dbReference type="Gene3D" id="3.30.1240.10">
    <property type="match status" value="1"/>
</dbReference>
<dbReference type="PANTHER" id="PTHR10000:SF8">
    <property type="entry name" value="HAD SUPERFAMILY HYDROLASE-LIKE, TYPE 3"/>
    <property type="match status" value="1"/>
</dbReference>
<sequence length="272" mass="30065">MAIKLIAIDIDGTLLNEKNELAQPTIDAVKRATAQNIKVVLCTGRPLTGAHTYLKRLGLDDQSDSYVITFNGSLAQTTDGSVLVRHTLNFNDYIDMEALSRKIGVHFHCETDQYIYTANKNLSPYTIGEAYLVRMPIRYREVGEMSSDLSISKGMMIDDPTIISRIEQENLIPQAIKDRFYIVKSEPFFLEFMNKHASKGNALNDLSHQLNLMPEEIMALGDQGNDLTMIEYAGLGVAMGNATAEVKAAANKITLTNVENGVAAAIEKYALN</sequence>
<dbReference type="NCBIfam" id="NF007806">
    <property type="entry name" value="PRK10513.1"/>
    <property type="match status" value="1"/>
</dbReference>
<name>A0A0A1GSI9_9LACO</name>
<organism evidence="1 2">
    <name type="scientific">Paucilactobacillus hokkaidonensis JCM 18461</name>
    <dbReference type="NCBI Taxonomy" id="1291742"/>
    <lineage>
        <taxon>Bacteria</taxon>
        <taxon>Bacillati</taxon>
        <taxon>Bacillota</taxon>
        <taxon>Bacilli</taxon>
        <taxon>Lactobacillales</taxon>
        <taxon>Lactobacillaceae</taxon>
        <taxon>Paucilactobacillus</taxon>
    </lineage>
</organism>
<proteinExistence type="predicted"/>
<dbReference type="PROSITE" id="PS01229">
    <property type="entry name" value="COF_2"/>
    <property type="match status" value="1"/>
</dbReference>
<evidence type="ECO:0000313" key="1">
    <source>
        <dbReference type="EMBL" id="BAP84955.1"/>
    </source>
</evidence>
<dbReference type="Gene3D" id="3.40.50.1000">
    <property type="entry name" value="HAD superfamily/HAD-like"/>
    <property type="match status" value="1"/>
</dbReference>
<dbReference type="PANTHER" id="PTHR10000">
    <property type="entry name" value="PHOSPHOSERINE PHOSPHATASE"/>
    <property type="match status" value="1"/>
</dbReference>
<accession>A0A0A1GSI9</accession>
<evidence type="ECO:0000313" key="2">
    <source>
        <dbReference type="Proteomes" id="UP000031620"/>
    </source>
</evidence>
<gene>
    <name evidence="1" type="ORF">LOOC260_103810</name>
</gene>
<dbReference type="InterPro" id="IPR006379">
    <property type="entry name" value="HAD-SF_hydro_IIB"/>
</dbReference>
<dbReference type="GO" id="GO:0016791">
    <property type="term" value="F:phosphatase activity"/>
    <property type="evidence" value="ECO:0007669"/>
    <property type="project" value="UniProtKB-ARBA"/>
</dbReference>
<dbReference type="Proteomes" id="UP000031620">
    <property type="component" value="Chromosome"/>
</dbReference>
<dbReference type="SFLD" id="SFLDG01140">
    <property type="entry name" value="C2.B:_Phosphomannomutase_and_P"/>
    <property type="match status" value="1"/>
</dbReference>
<dbReference type="InterPro" id="IPR000150">
    <property type="entry name" value="Cof"/>
</dbReference>
<dbReference type="InterPro" id="IPR036412">
    <property type="entry name" value="HAD-like_sf"/>
</dbReference>
<dbReference type="EMBL" id="AP014680">
    <property type="protein sequence ID" value="BAP84955.1"/>
    <property type="molecule type" value="Genomic_DNA"/>
</dbReference>
<dbReference type="SFLD" id="SFLDS00003">
    <property type="entry name" value="Haloacid_Dehalogenase"/>
    <property type="match status" value="1"/>
</dbReference>